<feature type="region of interest" description="Disordered" evidence="1">
    <location>
        <begin position="76"/>
        <end position="96"/>
    </location>
</feature>
<evidence type="ECO:0000313" key="3">
    <source>
        <dbReference type="EMBL" id="MST73044.1"/>
    </source>
</evidence>
<evidence type="ECO:0000256" key="2">
    <source>
        <dbReference type="SAM" id="Phobius"/>
    </source>
</evidence>
<dbReference type="EMBL" id="VUNC01000006">
    <property type="protein sequence ID" value="MST73044.1"/>
    <property type="molecule type" value="Genomic_DNA"/>
</dbReference>
<keyword evidence="2" id="KW-0472">Membrane</keyword>
<gene>
    <name evidence="3" type="ORF">FYJ68_07970</name>
</gene>
<proteinExistence type="predicted"/>
<organism evidence="3 4">
    <name type="scientific">Olsenella porci</name>
    <dbReference type="NCBI Taxonomy" id="2652279"/>
    <lineage>
        <taxon>Bacteria</taxon>
        <taxon>Bacillati</taxon>
        <taxon>Actinomycetota</taxon>
        <taxon>Coriobacteriia</taxon>
        <taxon>Coriobacteriales</taxon>
        <taxon>Atopobiaceae</taxon>
        <taxon>Olsenella</taxon>
    </lineage>
</organism>
<protein>
    <submittedName>
        <fullName evidence="3">Uncharacterized protein</fullName>
    </submittedName>
</protein>
<dbReference type="RefSeq" id="WP_154435685.1">
    <property type="nucleotide sequence ID" value="NZ_VUNC01000006.1"/>
</dbReference>
<sequence>MARHWNEDERDYRDVQENARGGGLLALLGLVLMAVALVGLFSGPSESLVFTTLLVVALLAGVALLYVGTSLRRDARKATLRHQETSDPWEDERRRR</sequence>
<reference evidence="3 4" key="1">
    <citation type="submission" date="2019-08" db="EMBL/GenBank/DDBJ databases">
        <title>In-depth cultivation of the pig gut microbiome towards novel bacterial diversity and tailored functional studies.</title>
        <authorList>
            <person name="Wylensek D."/>
            <person name="Hitch T.C.A."/>
            <person name="Clavel T."/>
        </authorList>
    </citation>
    <scope>NUCLEOTIDE SEQUENCE [LARGE SCALE GENOMIC DNA]</scope>
    <source>
        <strain evidence="3 4">CA-Schmier-601-WT-1</strain>
    </source>
</reference>
<dbReference type="Proteomes" id="UP000469325">
    <property type="component" value="Unassembled WGS sequence"/>
</dbReference>
<keyword evidence="2" id="KW-1133">Transmembrane helix</keyword>
<feature type="transmembrane region" description="Helical" evidence="2">
    <location>
        <begin position="21"/>
        <end position="41"/>
    </location>
</feature>
<keyword evidence="4" id="KW-1185">Reference proteome</keyword>
<comment type="caution">
    <text evidence="3">The sequence shown here is derived from an EMBL/GenBank/DDBJ whole genome shotgun (WGS) entry which is preliminary data.</text>
</comment>
<accession>A0A6N7XPY3</accession>
<name>A0A6N7XPY3_9ACTN</name>
<evidence type="ECO:0000313" key="4">
    <source>
        <dbReference type="Proteomes" id="UP000469325"/>
    </source>
</evidence>
<dbReference type="AlphaFoldDB" id="A0A6N7XPY3"/>
<evidence type="ECO:0000256" key="1">
    <source>
        <dbReference type="SAM" id="MobiDB-lite"/>
    </source>
</evidence>
<feature type="transmembrane region" description="Helical" evidence="2">
    <location>
        <begin position="47"/>
        <end position="67"/>
    </location>
</feature>
<keyword evidence="2" id="KW-0812">Transmembrane</keyword>